<gene>
    <name evidence="4" type="ORF">HID58_030477</name>
</gene>
<dbReference type="CDD" id="cd00072">
    <property type="entry name" value="GYF"/>
    <property type="match status" value="2"/>
</dbReference>
<dbReference type="SUPFAM" id="SSF55277">
    <property type="entry name" value="GYF domain"/>
    <property type="match status" value="2"/>
</dbReference>
<dbReference type="InterPro" id="IPR003169">
    <property type="entry name" value="GYF"/>
</dbReference>
<dbReference type="PANTHER" id="PTHR46992">
    <property type="entry name" value="GYF DOMAIN-CONTAINING PROTEIN"/>
    <property type="match status" value="1"/>
</dbReference>
<feature type="compositionally biased region" description="Basic and acidic residues" evidence="2">
    <location>
        <begin position="13"/>
        <end position="38"/>
    </location>
</feature>
<keyword evidence="1" id="KW-0175">Coiled coil</keyword>
<feature type="region of interest" description="Disordered" evidence="2">
    <location>
        <begin position="1274"/>
        <end position="1362"/>
    </location>
</feature>
<feature type="region of interest" description="Disordered" evidence="2">
    <location>
        <begin position="1184"/>
        <end position="1225"/>
    </location>
</feature>
<keyword evidence="5" id="KW-1185">Reference proteome</keyword>
<feature type="region of interest" description="Disordered" evidence="2">
    <location>
        <begin position="1"/>
        <end position="88"/>
    </location>
</feature>
<dbReference type="EMBL" id="JAGKQM010000008">
    <property type="protein sequence ID" value="KAH0916031.1"/>
    <property type="molecule type" value="Genomic_DNA"/>
</dbReference>
<evidence type="ECO:0000259" key="3">
    <source>
        <dbReference type="PROSITE" id="PS50829"/>
    </source>
</evidence>
<name>A0ABQ8CG16_BRANA</name>
<sequence length="2273" mass="251374">DVRSPAPVPIGSRRRDNKWSSRWGPDDKEKETKEKEEPETQSVLGSSLRAPDSDARDKWRPRHRMEQLQSGGPASYRAAPGFGLDKGRSEGPNLGFAVGRGRARGTWSTFFGAGGFLRNERVPGKPAPMCRYVRGKLLDLYRNQKPDRMPIDMEDVDSVTQVDLIEPLAFIAPDAEEEESLKGIWKGRITGSEAHISPGEESLVQKSLGETKVDGGLLGVVSGDSVSMHNSNSGIVLYILTQIQTTVAVGLLGSHGGGLWGASESDQVSHGSPEAVRSGFTKSSVLNAGEPIVTGKLQQPEIEVNHSEGTLPPEEFMFSYIDPQGVIQGPFIGSDIISWFEQGFFGTDLQVRLATAPEGTPFQDLGSVMSYLKTESMQAHINDQIIELEETNRKANSEIGLSFAPVQESNGSALGHDNVQMKSKSEAYVKPPHVDDRSFLDYSAQDEEIVFPGRAGVSGYGSAKSSTSMHDALMGVSGHPAIPVESAKVATQNQNENKLHPFGVLWSELESSNTPVDLLPNRSYDTGHDQKYLDQAQDLDHLLTLKLQQQQQQQKIHLQQQQKIQLQQRQLEQEYQLQQKLLQEQQQSHARNLHFQQILQGQTPDSRLGQSHDFHRLNNVDQMLLEQQLMDELQSSGHRSQNFTPYMEQLAAGNFGQLPHEGHQKELLEQLLSEQMQSQYRQMHSQHGHMQSEPIRSLEYQLLQQDQLMQLANGGRQNTLLEELRHIDPQHGHLQSQPIRSSEYQLMQQEQLMQLANRARHNTLLEEHRHIDPLWPSNRNDQLLGAHPGINRSHSSAGFRPVDFHQQQQGPPFEDHFSHLERNLSYQQQLNQELFEQGLPFERSTSLPRNTSGLNLDAVKGLNFSELRDAQMQSSGRLGNSTPGFSHQNPHIQLGERHFSEMEPRKERWHGADTQLAGGWAETQFHRLNTEADHHKMRSEMRRAGEDSNSWMVDGHTDEKSKQLFMELLHQRPGHQPLESPSMNRGEPYDRMAASGFGFADHGGRQNASSSFGSHASSDEHVNGLPGDGNYMGSLQRDNSLLSGSTDGGRKNETKDFSNMLGMSKDVNDIRTWNNAPPKKEGAGLMSFEAQDRMGKQAVMDSLVQGEVPVATLGRQSSSSISESYSDNLVGEVRKDRLVVPSHGQVSVLLKRPPSSHEGLLEQMSDATNRTAVGNKGSKASFSEMLKNSSSNSSMKKVAAEPSSDPNEGNKGGGGKKKGKKGRQLDPALLDPFKRFFFSGVIMKTYKADSQTGKWRSLTTFIKRGFVPETTTCLRSSDQDVRSPAPVPVGSRRRDNKWSSRWGPDDKEKEKETKVDYNNKEEVQSETQSVIGSLRDSETRDKWRPRHRMEQVQSGGPASYRAAPGFGLDKGRSEGRSEGPNIGFTVGRGRARGTWSAFFGAGGFLRNESVPGKPAPTCRYVRGKLLDLYRNQKPDRMPIDMEEVDSVTQVALIEPLAFIAPGVEEEESLKGIWKGRITSSEAHTSPGEESLAEESMGETKVDGALLGVMSGDSVSMHNSNSGVLGSHNGGLWGASESDQVSRGSPEAVRSAFDKSSVLDADEPIVTGKLQQPDIEVNHSEGTLPPEEFMFSYIDPQGVIQGPFIGSDIISWFEQGFFGTDLQVRLATAPEGTPFQDLGSVMSYLKTESMQAHINDQIIELEQTSRKANSEIGLSFAPVQESNGSALGHDNVQIQSKSEAYVKPPHVDDRSFLDFSAQDEEIVFPGRARVSGYGSAKSSTSMHDALMGVSGHPAIPVESAKSEPIRSLEYQIMQQEQLMQLADRARHNTLLEEHRHIDPLWPSNRNDQLLGAHPGIHRSHSSAGFRPVDFHQQQQRPPFEDHFSHLERNLSYQQQLNQELFEQGLPFERSTSGLNLDAVKGLNLSELRDAQMQSSGRLGNSTPGFSHQNPHIQLGEPHFSEMEPRKERWHGADTQLAGGWPETQFHRSNTEADHHKMRSEMRRVGEDSNSWMVDGHTDEKSKQLFMELLHQRPGHQPLESPSMNRGEPYDRMAASGFGFADHGGRQNASSSFGSHASSDEHVNGLPGDGNYMGSLQRNNSLLSGSIDGGRKNETKDFSNMLGMSKDVNDIRTWNNAPPKKEGAGLMSFEAQDRMGKQAVMDSLVQGEVPVATLGRQSSSSISESYSDNLVGEVRKDRLVVPSHGQVSVLLKRPPSSHSSSPHEGLLEQMSDAANRTAVGNKGSKASFSEMLKNSSSSSSMKKVAAEPSSDPNEGNKGGGGKKKGKKGRQLDPALLGFKVTSNRLMGEIHRADDF</sequence>
<dbReference type="Pfam" id="PF02213">
    <property type="entry name" value="GYF"/>
    <property type="match status" value="2"/>
</dbReference>
<accession>A0ABQ8CG16</accession>
<evidence type="ECO:0000313" key="4">
    <source>
        <dbReference type="EMBL" id="KAH0916031.1"/>
    </source>
</evidence>
<feature type="compositionally biased region" description="Basic and acidic residues" evidence="2">
    <location>
        <begin position="1292"/>
        <end position="1323"/>
    </location>
</feature>
<organism evidence="4 5">
    <name type="scientific">Brassica napus</name>
    <name type="common">Rape</name>
    <dbReference type="NCBI Taxonomy" id="3708"/>
    <lineage>
        <taxon>Eukaryota</taxon>
        <taxon>Viridiplantae</taxon>
        <taxon>Streptophyta</taxon>
        <taxon>Embryophyta</taxon>
        <taxon>Tracheophyta</taxon>
        <taxon>Spermatophyta</taxon>
        <taxon>Magnoliopsida</taxon>
        <taxon>eudicotyledons</taxon>
        <taxon>Gunneridae</taxon>
        <taxon>Pentapetalae</taxon>
        <taxon>rosids</taxon>
        <taxon>malvids</taxon>
        <taxon>Brassicales</taxon>
        <taxon>Brassicaceae</taxon>
        <taxon>Brassiceae</taxon>
        <taxon>Brassica</taxon>
    </lineage>
</organism>
<feature type="compositionally biased region" description="Low complexity" evidence="2">
    <location>
        <begin position="2172"/>
        <end position="2181"/>
    </location>
</feature>
<feature type="region of interest" description="Disordered" evidence="2">
    <location>
        <begin position="1527"/>
        <end position="1553"/>
    </location>
</feature>
<feature type="non-terminal residue" evidence="4">
    <location>
        <position position="1"/>
    </location>
</feature>
<proteinExistence type="predicted"/>
<feature type="domain" description="GYF" evidence="3">
    <location>
        <begin position="315"/>
        <end position="366"/>
    </location>
</feature>
<evidence type="ECO:0000256" key="2">
    <source>
        <dbReference type="SAM" id="MobiDB-lite"/>
    </source>
</evidence>
<feature type="domain" description="GYF" evidence="3">
    <location>
        <begin position="1587"/>
        <end position="1638"/>
    </location>
</feature>
<feature type="region of interest" description="Disordered" evidence="2">
    <location>
        <begin position="1002"/>
        <end position="1025"/>
    </location>
</feature>
<evidence type="ECO:0000313" key="5">
    <source>
        <dbReference type="Proteomes" id="UP000824890"/>
    </source>
</evidence>
<protein>
    <recommendedName>
        <fullName evidence="3">GYF domain-containing protein</fullName>
    </recommendedName>
</protein>
<dbReference type="PANTHER" id="PTHR46992:SF4">
    <property type="entry name" value="GYF DOMAIN-CONTAINING PROTEIN"/>
    <property type="match status" value="1"/>
</dbReference>
<dbReference type="Gene3D" id="3.30.1490.40">
    <property type="match status" value="2"/>
</dbReference>
<feature type="region of interest" description="Disordered" evidence="2">
    <location>
        <begin position="2163"/>
        <end position="2255"/>
    </location>
</feature>
<dbReference type="SMART" id="SM00444">
    <property type="entry name" value="GYF"/>
    <property type="match status" value="2"/>
</dbReference>
<feature type="region of interest" description="Disordered" evidence="2">
    <location>
        <begin position="782"/>
        <end position="816"/>
    </location>
</feature>
<feature type="coiled-coil region" evidence="1">
    <location>
        <begin position="549"/>
        <end position="588"/>
    </location>
</feature>
<dbReference type="Proteomes" id="UP000824890">
    <property type="component" value="Unassembled WGS sequence"/>
</dbReference>
<evidence type="ECO:0000256" key="1">
    <source>
        <dbReference type="SAM" id="Coils"/>
    </source>
</evidence>
<dbReference type="InterPro" id="IPR035445">
    <property type="entry name" value="GYF-like_dom_sf"/>
</dbReference>
<comment type="caution">
    <text evidence="4">The sequence shown here is derived from an EMBL/GenBank/DDBJ whole genome shotgun (WGS) entry which is preliminary data.</text>
</comment>
<dbReference type="PROSITE" id="PS50829">
    <property type="entry name" value="GYF"/>
    <property type="match status" value="2"/>
</dbReference>
<reference evidence="4 5" key="1">
    <citation type="submission" date="2021-05" db="EMBL/GenBank/DDBJ databases">
        <title>Genome Assembly of Synthetic Allotetraploid Brassica napus Reveals Homoeologous Exchanges between Subgenomes.</title>
        <authorList>
            <person name="Davis J.T."/>
        </authorList>
    </citation>
    <scope>NUCLEOTIDE SEQUENCE [LARGE SCALE GENOMIC DNA]</scope>
    <source>
        <strain evidence="5">cv. Da-Ae</strain>
        <tissue evidence="4">Seedling</tissue>
    </source>
</reference>